<accession>A0ABU2ED36</accession>
<evidence type="ECO:0000313" key="1">
    <source>
        <dbReference type="EMBL" id="MDR8757809.1"/>
    </source>
</evidence>
<dbReference type="RefSeq" id="WP_175897057.1">
    <property type="nucleotide sequence ID" value="NZ_CADFDQ010000031.1"/>
</dbReference>
<dbReference type="EMBL" id="VJSY01000071">
    <property type="protein sequence ID" value="MDR8757809.1"/>
    <property type="molecule type" value="Genomic_DNA"/>
</dbReference>
<organism evidence="1 2">
    <name type="scientific">Burkholderia pseudomultivorans</name>
    <dbReference type="NCBI Taxonomy" id="1207504"/>
    <lineage>
        <taxon>Bacteria</taxon>
        <taxon>Pseudomonadati</taxon>
        <taxon>Pseudomonadota</taxon>
        <taxon>Betaproteobacteria</taxon>
        <taxon>Burkholderiales</taxon>
        <taxon>Burkholderiaceae</taxon>
        <taxon>Burkholderia</taxon>
        <taxon>Burkholderia cepacia complex</taxon>
    </lineage>
</organism>
<sequence length="83" mass="9400">MPNRPLSPSTLRWHAWLNRHAADRVRLGSMTMLRSIVVNADREREHAGVSRTAYVAAALLAMESLTPGERRRFLDRYAELVGA</sequence>
<name>A0ABU2ED36_9BURK</name>
<dbReference type="Proteomes" id="UP001248067">
    <property type="component" value="Unassembled WGS sequence"/>
</dbReference>
<evidence type="ECO:0000313" key="2">
    <source>
        <dbReference type="Proteomes" id="UP001248067"/>
    </source>
</evidence>
<comment type="caution">
    <text evidence="1">The sequence shown here is derived from an EMBL/GenBank/DDBJ whole genome shotgun (WGS) entry which is preliminary data.</text>
</comment>
<reference evidence="1 2" key="1">
    <citation type="submission" date="2019-06" db="EMBL/GenBank/DDBJ databases">
        <title>Evolution of Burkholderia multivorans in the lungs of Cystic Fibrosis patients.</title>
        <authorList>
            <person name="Moreira L.M."/>
        </authorList>
    </citation>
    <scope>NUCLEOTIDE SEQUENCE [LARGE SCALE GENOMIC DNA]</scope>
    <source>
        <strain evidence="1 2">VC13239</strain>
    </source>
</reference>
<keyword evidence="2" id="KW-1185">Reference proteome</keyword>
<protein>
    <submittedName>
        <fullName evidence="1">Uncharacterized protein</fullName>
    </submittedName>
</protein>
<gene>
    <name evidence="1" type="ORF">FEQ00_06269</name>
</gene>
<proteinExistence type="predicted"/>